<keyword evidence="11" id="KW-0234">DNA repair</keyword>
<gene>
    <name evidence="13" type="ORF">GF339_19280</name>
</gene>
<evidence type="ECO:0000313" key="14">
    <source>
        <dbReference type="Proteomes" id="UP000649604"/>
    </source>
</evidence>
<dbReference type="Gene3D" id="3.40.470.10">
    <property type="entry name" value="Uracil-DNA glycosylase-like domain"/>
    <property type="match status" value="1"/>
</dbReference>
<sequence length="189" mass="21094">MSTSTHYHSLAQVAKNIRACTQCPLHETRTHAVPGNGDPHATLILIGEGPGKTEDAKGEPFVGKAGKLLTHMLEAIGLTREQVFITNIVKCRPPKNRNPHQQEIAACVPYLKEQLRLIQPRIICTLGASATSALLGKQNSITHVRGQWFDYHGIKLMPTFHPAYLLYNRSKTPEMERDFQEIMQAYQTG</sequence>
<dbReference type="SUPFAM" id="SSF52141">
    <property type="entry name" value="Uracil-DNA glycosylase-like"/>
    <property type="match status" value="1"/>
</dbReference>
<keyword evidence="8" id="KW-0378">Hydrolase</keyword>
<feature type="domain" description="Uracil-DNA glycosylase-like" evidence="12">
    <location>
        <begin position="34"/>
        <end position="180"/>
    </location>
</feature>
<dbReference type="GO" id="GO:0006281">
    <property type="term" value="P:DNA repair"/>
    <property type="evidence" value="ECO:0007669"/>
    <property type="project" value="UniProtKB-KW"/>
</dbReference>
<protein>
    <recommendedName>
        <fullName evidence="4">Type-4 uracil-DNA glycosylase</fullName>
        <ecNumber evidence="3">3.2.2.27</ecNumber>
    </recommendedName>
</protein>
<dbReference type="InterPro" id="IPR036895">
    <property type="entry name" value="Uracil-DNA_glycosylase-like_sf"/>
</dbReference>
<keyword evidence="9" id="KW-0408">Iron</keyword>
<keyword evidence="6" id="KW-0479">Metal-binding</keyword>
<evidence type="ECO:0000256" key="4">
    <source>
        <dbReference type="ARBA" id="ARBA00019403"/>
    </source>
</evidence>
<evidence type="ECO:0000256" key="7">
    <source>
        <dbReference type="ARBA" id="ARBA00022763"/>
    </source>
</evidence>
<keyword evidence="7" id="KW-0227">DNA damage</keyword>
<dbReference type="Proteomes" id="UP000649604">
    <property type="component" value="Unassembled WGS sequence"/>
</dbReference>
<dbReference type="GO" id="GO:0046872">
    <property type="term" value="F:metal ion binding"/>
    <property type="evidence" value="ECO:0007669"/>
    <property type="project" value="UniProtKB-KW"/>
</dbReference>
<name>A0A9D5JZ76_9BACT</name>
<evidence type="ECO:0000259" key="12">
    <source>
        <dbReference type="SMART" id="SM00986"/>
    </source>
</evidence>
<proteinExistence type="inferred from homology"/>
<dbReference type="NCBIfam" id="TIGR00758">
    <property type="entry name" value="UDG_fam4"/>
    <property type="match status" value="1"/>
</dbReference>
<organism evidence="13 14">
    <name type="scientific">candidate division KSB3 bacterium</name>
    <dbReference type="NCBI Taxonomy" id="2044937"/>
    <lineage>
        <taxon>Bacteria</taxon>
        <taxon>candidate division KSB3</taxon>
    </lineage>
</organism>
<evidence type="ECO:0000256" key="1">
    <source>
        <dbReference type="ARBA" id="ARBA00001400"/>
    </source>
</evidence>
<dbReference type="InterPro" id="IPR005273">
    <property type="entry name" value="Ura-DNA_glyco_family4"/>
</dbReference>
<dbReference type="SMART" id="SM00987">
    <property type="entry name" value="UreE_C"/>
    <property type="match status" value="1"/>
</dbReference>
<evidence type="ECO:0000256" key="9">
    <source>
        <dbReference type="ARBA" id="ARBA00023004"/>
    </source>
</evidence>
<evidence type="ECO:0000256" key="6">
    <source>
        <dbReference type="ARBA" id="ARBA00022723"/>
    </source>
</evidence>
<evidence type="ECO:0000256" key="11">
    <source>
        <dbReference type="ARBA" id="ARBA00023204"/>
    </source>
</evidence>
<evidence type="ECO:0000256" key="8">
    <source>
        <dbReference type="ARBA" id="ARBA00022801"/>
    </source>
</evidence>
<evidence type="ECO:0000256" key="5">
    <source>
        <dbReference type="ARBA" id="ARBA00022485"/>
    </source>
</evidence>
<dbReference type="AlphaFoldDB" id="A0A9D5JZ76"/>
<dbReference type="EC" id="3.2.2.27" evidence="3"/>
<evidence type="ECO:0000256" key="3">
    <source>
        <dbReference type="ARBA" id="ARBA00012030"/>
    </source>
</evidence>
<keyword evidence="5" id="KW-0004">4Fe-4S</keyword>
<dbReference type="InterPro" id="IPR005122">
    <property type="entry name" value="Uracil-DNA_glycosylase-like"/>
</dbReference>
<reference evidence="13" key="1">
    <citation type="submission" date="2019-11" db="EMBL/GenBank/DDBJ databases">
        <title>Microbial mats filling the niche in hypersaline microbial mats.</title>
        <authorList>
            <person name="Wong H.L."/>
            <person name="Macleod F.I."/>
            <person name="White R.A. III"/>
            <person name="Burns B.P."/>
        </authorList>
    </citation>
    <scope>NUCLEOTIDE SEQUENCE</scope>
    <source>
        <strain evidence="13">Rbin_158</strain>
    </source>
</reference>
<dbReference type="SMART" id="SM00986">
    <property type="entry name" value="UDG"/>
    <property type="match status" value="1"/>
</dbReference>
<dbReference type="PANTHER" id="PTHR33693:SF1">
    <property type="entry name" value="TYPE-4 URACIL-DNA GLYCOSYLASE"/>
    <property type="match status" value="1"/>
</dbReference>
<dbReference type="PANTHER" id="PTHR33693">
    <property type="entry name" value="TYPE-5 URACIL-DNA GLYCOSYLASE"/>
    <property type="match status" value="1"/>
</dbReference>
<comment type="similarity">
    <text evidence="2">Belongs to the uracil-DNA glycosylase (UDG) superfamily. Type 4 (UDGa) family.</text>
</comment>
<evidence type="ECO:0000256" key="10">
    <source>
        <dbReference type="ARBA" id="ARBA00023014"/>
    </source>
</evidence>
<dbReference type="EMBL" id="WJJP01000628">
    <property type="protein sequence ID" value="MBD3326735.1"/>
    <property type="molecule type" value="Genomic_DNA"/>
</dbReference>
<keyword evidence="10" id="KW-0411">Iron-sulfur</keyword>
<dbReference type="Pfam" id="PF03167">
    <property type="entry name" value="UDG"/>
    <property type="match status" value="1"/>
</dbReference>
<accession>A0A9D5JZ76</accession>
<dbReference type="GO" id="GO:0051539">
    <property type="term" value="F:4 iron, 4 sulfur cluster binding"/>
    <property type="evidence" value="ECO:0007669"/>
    <property type="project" value="UniProtKB-KW"/>
</dbReference>
<dbReference type="InterPro" id="IPR051536">
    <property type="entry name" value="UDG_Type-4/5"/>
</dbReference>
<evidence type="ECO:0000313" key="13">
    <source>
        <dbReference type="EMBL" id="MBD3326735.1"/>
    </source>
</evidence>
<evidence type="ECO:0000256" key="2">
    <source>
        <dbReference type="ARBA" id="ARBA00006521"/>
    </source>
</evidence>
<dbReference type="CDD" id="cd10030">
    <property type="entry name" value="UDG-F4_TTUDGA_SPO1dp_like"/>
    <property type="match status" value="1"/>
</dbReference>
<comment type="catalytic activity">
    <reaction evidence="1">
        <text>Hydrolyzes single-stranded DNA or mismatched double-stranded DNA and polynucleotides, releasing free uracil.</text>
        <dbReference type="EC" id="3.2.2.27"/>
    </reaction>
</comment>
<dbReference type="GO" id="GO:0004844">
    <property type="term" value="F:uracil DNA N-glycosylase activity"/>
    <property type="evidence" value="ECO:0007669"/>
    <property type="project" value="UniProtKB-EC"/>
</dbReference>
<comment type="caution">
    <text evidence="13">The sequence shown here is derived from an EMBL/GenBank/DDBJ whole genome shotgun (WGS) entry which is preliminary data.</text>
</comment>